<feature type="domain" description="Fumarylacetoacetase-like C-terminal" evidence="3">
    <location>
        <begin position="91"/>
        <end position="296"/>
    </location>
</feature>
<protein>
    <submittedName>
        <fullName evidence="4">Fumarylacetoacetate hydrolase family protein</fullName>
    </submittedName>
</protein>
<sequence>MKLANYWDDDGKLRLGVVENDRLLDAERLTAEANTAQSVRSTDELIALDDAAFAALADRIGEALRDETLVRASALDPEHTRLAPCVAKPGKIVCVGLNYKKHAEETNSAIPAFPILFNKFANALTAHGAAVRVPEVTSKMDYEAELAIVIGKTAFNVSEDDALDFVFGYCAANDLSARDLQLRTSQWMLGKSLDGFCPLGPWLVTADEVGDPNKLEIQSYVNGERRQSSNTCDMIFDCKTIVSYVSRHMTLQPGDVILTGTPEGVVMGYPEERQVYLKAGDKVEIRIEKLGALSNVLIGAGESDRFAITE</sequence>
<dbReference type="GO" id="GO:0016787">
    <property type="term" value="F:hydrolase activity"/>
    <property type="evidence" value="ECO:0007669"/>
    <property type="project" value="UniProtKB-KW"/>
</dbReference>
<comment type="similarity">
    <text evidence="1">Belongs to the FAH family.</text>
</comment>
<evidence type="ECO:0000259" key="3">
    <source>
        <dbReference type="Pfam" id="PF01557"/>
    </source>
</evidence>
<dbReference type="GO" id="GO:0016853">
    <property type="term" value="F:isomerase activity"/>
    <property type="evidence" value="ECO:0007669"/>
    <property type="project" value="UniProtKB-ARBA"/>
</dbReference>
<name>A0A9X4QV68_9BACL</name>
<dbReference type="InterPro" id="IPR011234">
    <property type="entry name" value="Fumarylacetoacetase-like_C"/>
</dbReference>
<dbReference type="Proteomes" id="UP001153404">
    <property type="component" value="Unassembled WGS sequence"/>
</dbReference>
<evidence type="ECO:0000313" key="4">
    <source>
        <dbReference type="EMBL" id="MDG0812113.1"/>
    </source>
</evidence>
<accession>A0A9X4QV68</accession>
<gene>
    <name evidence="4" type="ORF">OMP40_24210</name>
</gene>
<evidence type="ECO:0000313" key="5">
    <source>
        <dbReference type="Proteomes" id="UP001153404"/>
    </source>
</evidence>
<dbReference type="EMBL" id="JAPDIA010000008">
    <property type="protein sequence ID" value="MDG0812113.1"/>
    <property type="molecule type" value="Genomic_DNA"/>
</dbReference>
<proteinExistence type="inferred from homology"/>
<keyword evidence="5" id="KW-1185">Reference proteome</keyword>
<dbReference type="AlphaFoldDB" id="A0A9X4QV68"/>
<organism evidence="4 5">
    <name type="scientific">Cohnella rhizosphaerae</name>
    <dbReference type="NCBI Taxonomy" id="1457232"/>
    <lineage>
        <taxon>Bacteria</taxon>
        <taxon>Bacillati</taxon>
        <taxon>Bacillota</taxon>
        <taxon>Bacilli</taxon>
        <taxon>Bacillales</taxon>
        <taxon>Paenibacillaceae</taxon>
        <taxon>Cohnella</taxon>
    </lineage>
</organism>
<dbReference type="FunFam" id="3.90.850.10:FF:000002">
    <property type="entry name" value="2-hydroxyhepta-2,4-diene-1,7-dioate isomerase"/>
    <property type="match status" value="1"/>
</dbReference>
<evidence type="ECO:0000256" key="1">
    <source>
        <dbReference type="ARBA" id="ARBA00010211"/>
    </source>
</evidence>
<dbReference type="RefSeq" id="WP_277535243.1">
    <property type="nucleotide sequence ID" value="NZ_JAPDIA010000008.1"/>
</dbReference>
<dbReference type="Gene3D" id="3.90.850.10">
    <property type="entry name" value="Fumarylacetoacetase-like, C-terminal domain"/>
    <property type="match status" value="1"/>
</dbReference>
<dbReference type="GO" id="GO:0046872">
    <property type="term" value="F:metal ion binding"/>
    <property type="evidence" value="ECO:0007669"/>
    <property type="project" value="UniProtKB-KW"/>
</dbReference>
<dbReference type="InterPro" id="IPR051121">
    <property type="entry name" value="FAH"/>
</dbReference>
<keyword evidence="2" id="KW-0479">Metal-binding</keyword>
<comment type="caution">
    <text evidence="4">The sequence shown here is derived from an EMBL/GenBank/DDBJ whole genome shotgun (WGS) entry which is preliminary data.</text>
</comment>
<reference evidence="4" key="1">
    <citation type="submission" date="2022-10" db="EMBL/GenBank/DDBJ databases">
        <title>Comparative genomic analysis of Cohnella hashimotonis sp. nov., isolated from the International Space Station.</title>
        <authorList>
            <person name="Simpson A."/>
            <person name="Venkateswaran K."/>
        </authorList>
    </citation>
    <scope>NUCLEOTIDE SEQUENCE</scope>
    <source>
        <strain evidence="4">DSM 28161</strain>
    </source>
</reference>
<dbReference type="GO" id="GO:0019752">
    <property type="term" value="P:carboxylic acid metabolic process"/>
    <property type="evidence" value="ECO:0007669"/>
    <property type="project" value="UniProtKB-ARBA"/>
</dbReference>
<keyword evidence="4" id="KW-0378">Hydrolase</keyword>
<dbReference type="PANTHER" id="PTHR42796:SF4">
    <property type="entry name" value="FUMARYLACETOACETATE HYDROLASE DOMAIN-CONTAINING PROTEIN 2A"/>
    <property type="match status" value="1"/>
</dbReference>
<dbReference type="InterPro" id="IPR036663">
    <property type="entry name" value="Fumarylacetoacetase_C_sf"/>
</dbReference>
<evidence type="ECO:0000256" key="2">
    <source>
        <dbReference type="ARBA" id="ARBA00022723"/>
    </source>
</evidence>
<dbReference type="Pfam" id="PF01557">
    <property type="entry name" value="FAA_hydrolase"/>
    <property type="match status" value="1"/>
</dbReference>
<dbReference type="SUPFAM" id="SSF56529">
    <property type="entry name" value="FAH"/>
    <property type="match status" value="1"/>
</dbReference>
<dbReference type="PANTHER" id="PTHR42796">
    <property type="entry name" value="FUMARYLACETOACETATE HYDROLASE DOMAIN-CONTAINING PROTEIN 2A-RELATED"/>
    <property type="match status" value="1"/>
</dbReference>